<keyword evidence="3" id="KW-0813">Transport</keyword>
<dbReference type="Proteomes" id="UP000778970">
    <property type="component" value="Unassembled WGS sequence"/>
</dbReference>
<dbReference type="InterPro" id="IPR000522">
    <property type="entry name" value="ABC_transptr_permease_BtuC"/>
</dbReference>
<feature type="transmembrane region" description="Helical" evidence="8">
    <location>
        <begin position="106"/>
        <end position="125"/>
    </location>
</feature>
<dbReference type="FunFam" id="1.10.3470.10:FF:000001">
    <property type="entry name" value="Vitamin B12 ABC transporter permease BtuC"/>
    <property type="match status" value="1"/>
</dbReference>
<dbReference type="Gene3D" id="1.10.3470.10">
    <property type="entry name" value="ABC transporter involved in vitamin B12 uptake, BtuC"/>
    <property type="match status" value="1"/>
</dbReference>
<evidence type="ECO:0000256" key="5">
    <source>
        <dbReference type="ARBA" id="ARBA00022692"/>
    </source>
</evidence>
<evidence type="ECO:0000256" key="6">
    <source>
        <dbReference type="ARBA" id="ARBA00022989"/>
    </source>
</evidence>
<dbReference type="CDD" id="cd06550">
    <property type="entry name" value="TM_ABC_iron-siderophores_like"/>
    <property type="match status" value="1"/>
</dbReference>
<feature type="transmembrane region" description="Helical" evidence="8">
    <location>
        <begin position="321"/>
        <end position="340"/>
    </location>
</feature>
<keyword evidence="5 8" id="KW-0812">Transmembrane</keyword>
<feature type="transmembrane region" description="Helical" evidence="8">
    <location>
        <begin position="291"/>
        <end position="309"/>
    </location>
</feature>
<keyword evidence="4" id="KW-1003">Cell membrane</keyword>
<comment type="subcellular location">
    <subcellularLocation>
        <location evidence="1">Cell membrane</location>
        <topology evidence="1">Multi-pass membrane protein</topology>
    </subcellularLocation>
</comment>
<comment type="caution">
    <text evidence="9">The sequence shown here is derived from an EMBL/GenBank/DDBJ whole genome shotgun (WGS) entry which is preliminary data.</text>
</comment>
<evidence type="ECO:0000313" key="9">
    <source>
        <dbReference type="EMBL" id="MBK1698137.1"/>
    </source>
</evidence>
<evidence type="ECO:0000256" key="1">
    <source>
        <dbReference type="ARBA" id="ARBA00004651"/>
    </source>
</evidence>
<comment type="similarity">
    <text evidence="2">Belongs to the binding-protein-dependent transport system permease family. FecCD subfamily.</text>
</comment>
<keyword evidence="6 8" id="KW-1133">Transmembrane helix</keyword>
<keyword evidence="10" id="KW-1185">Reference proteome</keyword>
<evidence type="ECO:0000313" key="10">
    <source>
        <dbReference type="Proteomes" id="UP000778970"/>
    </source>
</evidence>
<reference evidence="9" key="2">
    <citation type="journal article" date="2020" name="Microorganisms">
        <title>Osmotic Adaptation and Compatible Solute Biosynthesis of Phototrophic Bacteria as Revealed from Genome Analyses.</title>
        <authorList>
            <person name="Imhoff J.F."/>
            <person name="Rahn T."/>
            <person name="Kunzel S."/>
            <person name="Keller A."/>
            <person name="Neulinger S.C."/>
        </authorList>
    </citation>
    <scope>NUCLEOTIDE SEQUENCE</scope>
    <source>
        <strain evidence="9">DSM 9154</strain>
    </source>
</reference>
<dbReference type="SUPFAM" id="SSF81345">
    <property type="entry name" value="ABC transporter involved in vitamin B12 uptake, BtuC"/>
    <property type="match status" value="1"/>
</dbReference>
<dbReference type="GO" id="GO:0022857">
    <property type="term" value="F:transmembrane transporter activity"/>
    <property type="evidence" value="ECO:0007669"/>
    <property type="project" value="InterPro"/>
</dbReference>
<dbReference type="AlphaFoldDB" id="A0A934QJN7"/>
<dbReference type="PANTHER" id="PTHR30472:SF70">
    <property type="entry name" value="MOLYBDATE IMPORT SYSTEM PERMEASE PROTEIN MOLB"/>
    <property type="match status" value="1"/>
</dbReference>
<reference evidence="9" key="1">
    <citation type="submission" date="2017-08" db="EMBL/GenBank/DDBJ databases">
        <authorList>
            <person name="Imhoff J.F."/>
            <person name="Rahn T."/>
            <person name="Kuenzel S."/>
            <person name="Neulinger S.C."/>
        </authorList>
    </citation>
    <scope>NUCLEOTIDE SEQUENCE</scope>
    <source>
        <strain evidence="9">DSM 9154</strain>
    </source>
</reference>
<sequence>MTAEAPLAGGVPRWVVGYLLPALGIVALVLLSFAIGKFPVAPGELVQVVAAKLFGGAHGLPDTYEAVVWRIRLPRIATACLVGAGLAAAGATYQGLFRNPLVSPDILGVSSGAGFGAALAILMSLPVVAVQGMAFVFGLVAVAVVYAIAQLAGGRHEPLLVLVLAGVVVGALFSAAISLIKYVADPYDQLPAIEFWLLGGLSGVRLMDILPVLLPVLIGLVPLVLLRWRLNVLSLEDEEARALGLRTGPLRALAIACATLMTAAAVSIAGMVGWVGLIVPHIARMLVGPSFVRLLPAAMLIGAAYLLAVDNIARTAAVIEIPLGVLNAFLGAPFFLFVLARARRSWQ</sequence>
<feature type="transmembrane region" description="Helical" evidence="8">
    <location>
        <begin position="250"/>
        <end position="279"/>
    </location>
</feature>
<accession>A0A934QJN7</accession>
<feature type="transmembrane region" description="Helical" evidence="8">
    <location>
        <begin position="15"/>
        <end position="35"/>
    </location>
</feature>
<dbReference type="GO" id="GO:0005886">
    <property type="term" value="C:plasma membrane"/>
    <property type="evidence" value="ECO:0007669"/>
    <property type="project" value="UniProtKB-SubCell"/>
</dbReference>
<dbReference type="InterPro" id="IPR037294">
    <property type="entry name" value="ABC_BtuC-like"/>
</dbReference>
<dbReference type="EMBL" id="NRRE01000026">
    <property type="protein sequence ID" value="MBK1698137.1"/>
    <property type="molecule type" value="Genomic_DNA"/>
</dbReference>
<evidence type="ECO:0000256" key="3">
    <source>
        <dbReference type="ARBA" id="ARBA00022448"/>
    </source>
</evidence>
<evidence type="ECO:0000256" key="2">
    <source>
        <dbReference type="ARBA" id="ARBA00007935"/>
    </source>
</evidence>
<organism evidence="9 10">
    <name type="scientific">Rhodovibrio salinarum</name>
    <dbReference type="NCBI Taxonomy" id="1087"/>
    <lineage>
        <taxon>Bacteria</taxon>
        <taxon>Pseudomonadati</taxon>
        <taxon>Pseudomonadota</taxon>
        <taxon>Alphaproteobacteria</taxon>
        <taxon>Rhodospirillales</taxon>
        <taxon>Rhodovibrionaceae</taxon>
        <taxon>Rhodovibrio</taxon>
    </lineage>
</organism>
<dbReference type="Pfam" id="PF01032">
    <property type="entry name" value="FecCD"/>
    <property type="match status" value="1"/>
</dbReference>
<feature type="transmembrane region" description="Helical" evidence="8">
    <location>
        <begin position="159"/>
        <end position="180"/>
    </location>
</feature>
<evidence type="ECO:0000256" key="7">
    <source>
        <dbReference type="ARBA" id="ARBA00023136"/>
    </source>
</evidence>
<protein>
    <submittedName>
        <fullName evidence="9">Iron ABC transporter permease</fullName>
    </submittedName>
</protein>
<dbReference type="GO" id="GO:0033214">
    <property type="term" value="P:siderophore-iron import into cell"/>
    <property type="evidence" value="ECO:0007669"/>
    <property type="project" value="TreeGrafter"/>
</dbReference>
<feature type="transmembrane region" description="Helical" evidence="8">
    <location>
        <begin position="209"/>
        <end position="230"/>
    </location>
</feature>
<feature type="transmembrane region" description="Helical" evidence="8">
    <location>
        <begin position="132"/>
        <end position="153"/>
    </location>
</feature>
<name>A0A934QJN7_9PROT</name>
<feature type="transmembrane region" description="Helical" evidence="8">
    <location>
        <begin position="76"/>
        <end position="94"/>
    </location>
</feature>
<evidence type="ECO:0000256" key="4">
    <source>
        <dbReference type="ARBA" id="ARBA00022475"/>
    </source>
</evidence>
<evidence type="ECO:0000256" key="8">
    <source>
        <dbReference type="SAM" id="Phobius"/>
    </source>
</evidence>
<gene>
    <name evidence="9" type="ORF">CKO21_12895</name>
</gene>
<proteinExistence type="inferred from homology"/>
<keyword evidence="7 8" id="KW-0472">Membrane</keyword>
<dbReference type="PANTHER" id="PTHR30472">
    <property type="entry name" value="FERRIC ENTEROBACTIN TRANSPORT SYSTEM PERMEASE PROTEIN"/>
    <property type="match status" value="1"/>
</dbReference>